<evidence type="ECO:0000313" key="12">
    <source>
        <dbReference type="EMBL" id="PKB95136.1"/>
    </source>
</evidence>
<keyword evidence="7" id="KW-0539">Nucleus</keyword>
<accession>A0A2N0NKN9</accession>
<dbReference type="PROSITE" id="PS50808">
    <property type="entry name" value="ZF_BED"/>
    <property type="match status" value="1"/>
</dbReference>
<evidence type="ECO:0000256" key="9">
    <source>
        <dbReference type="SAM" id="Coils"/>
    </source>
</evidence>
<sequence>MSREKRKSKNNKEFKNNNIHKSKRYRKEKMLFDQEEDEVLFQEDEILLQEEILSEKDINEEELRINEEESRINEEESRINEEEPHINEEELRINEEELRINEEELRINEEELRINEEELRINEEELRINEEQNIQDENKADESVLSTLDENKKGSNVWNHFDKFKDEKGVIWAKCRYCSGGKYNMGKGSSTGNLNRHLKLHPNKVDPPTMKQVELMNNFLREDNQRLIFTNEIFREKLATWITADDLPFTTVESPEFGYLINFCNPSARVPTADT</sequence>
<dbReference type="SUPFAM" id="SSF57667">
    <property type="entry name" value="beta-beta-alpha zinc fingers"/>
    <property type="match status" value="1"/>
</dbReference>
<dbReference type="InterPro" id="IPR003656">
    <property type="entry name" value="Znf_BED"/>
</dbReference>
<reference evidence="12 13" key="1">
    <citation type="submission" date="2016-04" db="EMBL/GenBank/DDBJ databases">
        <title>Genome analyses suggest a sexual origin of heterokaryosis in a supposedly ancient asexual fungus.</title>
        <authorList>
            <person name="Ropars J."/>
            <person name="Sedzielewska K."/>
            <person name="Noel J."/>
            <person name="Charron P."/>
            <person name="Farinelli L."/>
            <person name="Marton T."/>
            <person name="Kruger M."/>
            <person name="Pelin A."/>
            <person name="Brachmann A."/>
            <person name="Corradi N."/>
        </authorList>
    </citation>
    <scope>NUCLEOTIDE SEQUENCE [LARGE SCALE GENOMIC DNA]</scope>
    <source>
        <strain evidence="12 13">A5</strain>
    </source>
</reference>
<dbReference type="GO" id="GO:0009791">
    <property type="term" value="P:post-embryonic development"/>
    <property type="evidence" value="ECO:0007669"/>
    <property type="project" value="UniProtKB-ARBA"/>
</dbReference>
<keyword evidence="2" id="KW-0479">Metal-binding</keyword>
<keyword evidence="6" id="KW-0804">Transcription</keyword>
<dbReference type="InterPro" id="IPR036236">
    <property type="entry name" value="Znf_C2H2_sf"/>
</dbReference>
<dbReference type="SMART" id="SM00614">
    <property type="entry name" value="ZnF_BED"/>
    <property type="match status" value="1"/>
</dbReference>
<protein>
    <recommendedName>
        <fullName evidence="11">BED-type domain-containing protein</fullName>
    </recommendedName>
</protein>
<comment type="caution">
    <text evidence="12">The sequence shown here is derived from an EMBL/GenBank/DDBJ whole genome shotgun (WGS) entry which is preliminary data.</text>
</comment>
<dbReference type="PANTHER" id="PTHR46481">
    <property type="entry name" value="ZINC FINGER BED DOMAIN-CONTAINING PROTEIN 4"/>
    <property type="match status" value="1"/>
</dbReference>
<gene>
    <name evidence="12" type="ORF">RhiirA5_386207</name>
</gene>
<comment type="subcellular location">
    <subcellularLocation>
        <location evidence="1">Nucleus</location>
    </subcellularLocation>
</comment>
<feature type="domain" description="BED-type" evidence="11">
    <location>
        <begin position="152"/>
        <end position="208"/>
    </location>
</feature>
<dbReference type="EMBL" id="LLXJ01005100">
    <property type="protein sequence ID" value="PKB95136.1"/>
    <property type="molecule type" value="Genomic_DNA"/>
</dbReference>
<keyword evidence="3 8" id="KW-0863">Zinc-finger</keyword>
<keyword evidence="4" id="KW-0862">Zinc</keyword>
<reference evidence="12 13" key="2">
    <citation type="submission" date="2017-09" db="EMBL/GenBank/DDBJ databases">
        <title>Extensive intraspecific genome diversity in a model arbuscular mycorrhizal fungus.</title>
        <authorList>
            <person name="Chen E.C."/>
            <person name="Morin E."/>
            <person name="Beaudet D."/>
            <person name="Noel J."/>
            <person name="Ndikumana S."/>
            <person name="Charron P."/>
            <person name="St-Onge C."/>
            <person name="Giorgi J."/>
            <person name="Grigoriev I.V."/>
            <person name="Roux C."/>
            <person name="Martin F.M."/>
            <person name="Corradi N."/>
        </authorList>
    </citation>
    <scope>NUCLEOTIDE SEQUENCE [LARGE SCALE GENOMIC DNA]</scope>
    <source>
        <strain evidence="12 13">A5</strain>
    </source>
</reference>
<dbReference type="AlphaFoldDB" id="A0A2N0NKN9"/>
<dbReference type="GO" id="GO:0008270">
    <property type="term" value="F:zinc ion binding"/>
    <property type="evidence" value="ECO:0007669"/>
    <property type="project" value="UniProtKB-KW"/>
</dbReference>
<evidence type="ECO:0000256" key="6">
    <source>
        <dbReference type="ARBA" id="ARBA00023163"/>
    </source>
</evidence>
<dbReference type="VEuPathDB" id="FungiDB:RhiirFUN_010709"/>
<dbReference type="GO" id="GO:0005634">
    <property type="term" value="C:nucleus"/>
    <property type="evidence" value="ECO:0007669"/>
    <property type="project" value="UniProtKB-SubCell"/>
</dbReference>
<evidence type="ECO:0000256" key="1">
    <source>
        <dbReference type="ARBA" id="ARBA00004123"/>
    </source>
</evidence>
<evidence type="ECO:0000256" key="5">
    <source>
        <dbReference type="ARBA" id="ARBA00023015"/>
    </source>
</evidence>
<evidence type="ECO:0000256" key="3">
    <source>
        <dbReference type="ARBA" id="ARBA00022771"/>
    </source>
</evidence>
<dbReference type="GO" id="GO:0003677">
    <property type="term" value="F:DNA binding"/>
    <property type="evidence" value="ECO:0007669"/>
    <property type="project" value="InterPro"/>
</dbReference>
<evidence type="ECO:0000256" key="10">
    <source>
        <dbReference type="SAM" id="MobiDB-lite"/>
    </source>
</evidence>
<keyword evidence="9" id="KW-0175">Coiled coil</keyword>
<feature type="region of interest" description="Disordered" evidence="10">
    <location>
        <begin position="1"/>
        <end position="21"/>
    </location>
</feature>
<evidence type="ECO:0000256" key="2">
    <source>
        <dbReference type="ARBA" id="ARBA00022723"/>
    </source>
</evidence>
<organism evidence="12 13">
    <name type="scientific">Rhizophagus irregularis</name>
    <dbReference type="NCBI Taxonomy" id="588596"/>
    <lineage>
        <taxon>Eukaryota</taxon>
        <taxon>Fungi</taxon>
        <taxon>Fungi incertae sedis</taxon>
        <taxon>Mucoromycota</taxon>
        <taxon>Glomeromycotina</taxon>
        <taxon>Glomeromycetes</taxon>
        <taxon>Glomerales</taxon>
        <taxon>Glomeraceae</taxon>
        <taxon>Rhizophagus</taxon>
    </lineage>
</organism>
<evidence type="ECO:0000313" key="13">
    <source>
        <dbReference type="Proteomes" id="UP000232722"/>
    </source>
</evidence>
<keyword evidence="5" id="KW-0805">Transcription regulation</keyword>
<evidence type="ECO:0000259" key="11">
    <source>
        <dbReference type="PROSITE" id="PS50808"/>
    </source>
</evidence>
<feature type="coiled-coil region" evidence="9">
    <location>
        <begin position="58"/>
        <end position="134"/>
    </location>
</feature>
<evidence type="ECO:0000256" key="7">
    <source>
        <dbReference type="ARBA" id="ARBA00023242"/>
    </source>
</evidence>
<dbReference type="InterPro" id="IPR052035">
    <property type="entry name" value="ZnF_BED_domain_contain"/>
</dbReference>
<proteinExistence type="predicted"/>
<dbReference type="Proteomes" id="UP000232722">
    <property type="component" value="Unassembled WGS sequence"/>
</dbReference>
<dbReference type="VEuPathDB" id="FungiDB:FUN_009390"/>
<dbReference type="PANTHER" id="PTHR46481:SF10">
    <property type="entry name" value="ZINC FINGER BED DOMAIN-CONTAINING PROTEIN 39"/>
    <property type="match status" value="1"/>
</dbReference>
<dbReference type="VEuPathDB" id="FungiDB:RhiirFUN_018999"/>
<evidence type="ECO:0000256" key="8">
    <source>
        <dbReference type="PROSITE-ProRule" id="PRU00027"/>
    </source>
</evidence>
<evidence type="ECO:0000256" key="4">
    <source>
        <dbReference type="ARBA" id="ARBA00022833"/>
    </source>
</evidence>
<feature type="non-terminal residue" evidence="12">
    <location>
        <position position="275"/>
    </location>
</feature>
<name>A0A2N0NKN9_9GLOM</name>
<dbReference type="Pfam" id="PF02892">
    <property type="entry name" value="zf-BED"/>
    <property type="match status" value="1"/>
</dbReference>